<dbReference type="EMBL" id="JAURUE010000001">
    <property type="protein sequence ID" value="MDP9608817.1"/>
    <property type="molecule type" value="Genomic_DNA"/>
</dbReference>
<reference evidence="1 2" key="1">
    <citation type="submission" date="2023-07" db="EMBL/GenBank/DDBJ databases">
        <title>Sequencing the genomes of 1000 actinobacteria strains.</title>
        <authorList>
            <person name="Klenk H.-P."/>
        </authorList>
    </citation>
    <scope>NUCLEOTIDE SEQUENCE [LARGE SCALE GENOMIC DNA]</scope>
    <source>
        <strain evidence="1 2">DSM 41600</strain>
    </source>
</reference>
<proteinExistence type="predicted"/>
<comment type="caution">
    <text evidence="1">The sequence shown here is derived from an EMBL/GenBank/DDBJ whole genome shotgun (WGS) entry which is preliminary data.</text>
</comment>
<gene>
    <name evidence="1" type="ORF">JOF35_001094</name>
</gene>
<dbReference type="Proteomes" id="UP001234880">
    <property type="component" value="Unassembled WGS sequence"/>
</dbReference>
<protein>
    <submittedName>
        <fullName evidence="1">Uncharacterized protein</fullName>
    </submittedName>
</protein>
<evidence type="ECO:0000313" key="2">
    <source>
        <dbReference type="Proteomes" id="UP001234880"/>
    </source>
</evidence>
<sequence length="65" mass="7442">MMAGKDPARSKRLRAELWAPRVNEAADARSRAIVLFDMARARLPNDDPLWRSLASELSRYLDSKQ</sequence>
<organism evidence="1 2">
    <name type="scientific">Streptomyces demainii</name>
    <dbReference type="NCBI Taxonomy" id="588122"/>
    <lineage>
        <taxon>Bacteria</taxon>
        <taxon>Bacillati</taxon>
        <taxon>Actinomycetota</taxon>
        <taxon>Actinomycetes</taxon>
        <taxon>Kitasatosporales</taxon>
        <taxon>Streptomycetaceae</taxon>
        <taxon>Streptomyces</taxon>
    </lineage>
</organism>
<accession>A0ABT9KK69</accession>
<dbReference type="RefSeq" id="WP_307110164.1">
    <property type="nucleotide sequence ID" value="NZ_JAURUE010000001.1"/>
</dbReference>
<evidence type="ECO:0000313" key="1">
    <source>
        <dbReference type="EMBL" id="MDP9608817.1"/>
    </source>
</evidence>
<keyword evidence="2" id="KW-1185">Reference proteome</keyword>
<name>A0ABT9KK69_9ACTN</name>